<dbReference type="Proteomes" id="UP000199301">
    <property type="component" value="Unassembled WGS sequence"/>
</dbReference>
<keyword evidence="1" id="KW-0378">Hydrolase</keyword>
<dbReference type="InterPro" id="IPR053161">
    <property type="entry name" value="Ulvan_degrading_GH"/>
</dbReference>
<dbReference type="InterPro" id="IPR008979">
    <property type="entry name" value="Galactose-bd-like_sf"/>
</dbReference>
<name>A0A1H0ZB57_9ACTN</name>
<sequence>MINRREFIHGGILASAALTSVSGRSAAATDGTTSPGEVRTLRWPEFTHQTRPWTRWWWPGSIVTEDGLRRELDRLADNGFGGVEVQPIYEPHGYEESIREYLGAEWMRALDVTVEHAGSRNLGIDLTTGSGWTFGVPWIPPELSAGRVLVERWRLRGGQRLEGEVRTEHPPHPDLVDEERLARPEFRPPRPSIPEPPLAALIARDSGTGRTIDLTDRVDGDRKLDWTAPSGDWELTGLFSGWVLKRVERAGPGGKGLLADYFDEHSIRQHLDHFGDSLGERGQGIRALFHDSFELQGTDWTASVLEDFARLRGYAPAPYLPEVFDERSTSERRRRVLTDLRETFSDLFLERFARQWSDWSAERGWLTRNQAHGSPANLLDVYAAADIPETEYTGGDVLPVPGVRGGAQPVHSPTPLVWRMASSAAHLRGKSLVGAETMTWRDEHYHVSLSQAKPEVDLLFSAGVNHVVFHGTTYSPEEAPWPGLSFYASTELRPANTAWQQVSELNEYITRCQSVLQSGEHGNDVLVYWPQHDLWAAPHGGVESSEAPELTPDYGWKGDPWMHSHPTGADELADKLARRGWQFDWVSDRQLAEFSGSRSGIHNQHCTYAAVVVPGAELVPLETVRQLRRLAAAGAMVVFAGALPRDVPGLGRLDQRRTQLAGILHTLTSRPSDDSVEHRVGAGRAVVTTSDARLEKALADAGSVREPIADSGLKVLRRKHEKGEYRFLANLTGELVDDWFALGTLATSAAALDPLRDERGTVRMRRKDGHDHVRVRLAPGESLFLKTFRRERIDAAEYRALVPTGQRQRVGGPWRIEFLEGGPSLPRPRSLDSLASWTELGTAESEFSGTARYAVEFHADRDRAARDWLLDLGEVRETARVTLNGHHLGTAWSVPFRIPLNGALSAGRNVLEVEVTNLAANRVRALATRGTLPDSTYMQWRTAHPREWDPQPSGLLGPVELLEIER</sequence>
<dbReference type="SUPFAM" id="SSF51445">
    <property type="entry name" value="(Trans)glycosidases"/>
    <property type="match status" value="1"/>
</dbReference>
<accession>A0A1H0ZB57</accession>
<reference evidence="2" key="1">
    <citation type="submission" date="2016-10" db="EMBL/GenBank/DDBJ databases">
        <authorList>
            <person name="Varghese N."/>
            <person name="Submissions S."/>
        </authorList>
    </citation>
    <scope>NUCLEOTIDE SEQUENCE [LARGE SCALE GENOMIC DNA]</scope>
    <source>
        <strain evidence="2">DSM 45459</strain>
    </source>
</reference>
<dbReference type="EMBL" id="FNKO01000001">
    <property type="protein sequence ID" value="SDQ24401.1"/>
    <property type="molecule type" value="Genomic_DNA"/>
</dbReference>
<dbReference type="STRING" id="995062.SAMN04489718_0934"/>
<dbReference type="GO" id="GO:0016787">
    <property type="term" value="F:hydrolase activity"/>
    <property type="evidence" value="ECO:0007669"/>
    <property type="project" value="UniProtKB-KW"/>
</dbReference>
<evidence type="ECO:0000313" key="2">
    <source>
        <dbReference type="Proteomes" id="UP000199301"/>
    </source>
</evidence>
<gene>
    <name evidence="1" type="ORF">SAMN04489718_0934</name>
</gene>
<dbReference type="NCBIfam" id="NF045579">
    <property type="entry name" value="rhamnoside_JR"/>
    <property type="match status" value="1"/>
</dbReference>
<dbReference type="PANTHER" id="PTHR36848:SF2">
    <property type="entry name" value="SECRETED PROTEIN"/>
    <property type="match status" value="1"/>
</dbReference>
<proteinExistence type="predicted"/>
<dbReference type="PROSITE" id="PS51318">
    <property type="entry name" value="TAT"/>
    <property type="match status" value="1"/>
</dbReference>
<organism evidence="1 2">
    <name type="scientific">Actinopolyspora saharensis</name>
    <dbReference type="NCBI Taxonomy" id="995062"/>
    <lineage>
        <taxon>Bacteria</taxon>
        <taxon>Bacillati</taxon>
        <taxon>Actinomycetota</taxon>
        <taxon>Actinomycetes</taxon>
        <taxon>Actinopolysporales</taxon>
        <taxon>Actinopolysporaceae</taxon>
        <taxon>Actinopolyspora</taxon>
    </lineage>
</organism>
<dbReference type="SUPFAM" id="SSF49785">
    <property type="entry name" value="Galactose-binding domain-like"/>
    <property type="match status" value="1"/>
</dbReference>
<dbReference type="InterPro" id="IPR017853">
    <property type="entry name" value="GH"/>
</dbReference>
<protein>
    <submittedName>
        <fullName evidence="1">Glycosyl hydrolases family 2, sugar binding domain</fullName>
    </submittedName>
</protein>
<dbReference type="RefSeq" id="WP_175454990.1">
    <property type="nucleotide sequence ID" value="NZ_FNKO01000001.1"/>
</dbReference>
<dbReference type="PANTHER" id="PTHR36848">
    <property type="entry name" value="DNA-BINDING PROTEIN (PUTATIVE SECRETED PROTEIN)-RELATED"/>
    <property type="match status" value="1"/>
</dbReference>
<evidence type="ECO:0000313" key="1">
    <source>
        <dbReference type="EMBL" id="SDQ24401.1"/>
    </source>
</evidence>
<dbReference type="AlphaFoldDB" id="A0A1H0ZB57"/>
<dbReference type="Pfam" id="PF17132">
    <property type="entry name" value="Glyco_hydro_106"/>
    <property type="match status" value="2"/>
</dbReference>
<dbReference type="InterPro" id="IPR006311">
    <property type="entry name" value="TAT_signal"/>
</dbReference>
<keyword evidence="2" id="KW-1185">Reference proteome</keyword>
<dbReference type="Gene3D" id="2.60.120.260">
    <property type="entry name" value="Galactose-binding domain-like"/>
    <property type="match status" value="1"/>
</dbReference>